<evidence type="ECO:0000256" key="2">
    <source>
        <dbReference type="SAM" id="Coils"/>
    </source>
</evidence>
<keyword evidence="6" id="KW-1185">Reference proteome</keyword>
<reference evidence="7" key="1">
    <citation type="submission" date="2025-08" db="UniProtKB">
        <authorList>
            <consortium name="RefSeq"/>
        </authorList>
    </citation>
    <scope>IDENTIFICATION</scope>
    <source>
        <tissue evidence="7">Gonad</tissue>
    </source>
</reference>
<feature type="transmembrane region" description="Helical" evidence="4">
    <location>
        <begin position="161"/>
        <end position="185"/>
    </location>
</feature>
<dbReference type="KEGG" id="bbel:109486489"/>
<feature type="coiled-coil region" evidence="2">
    <location>
        <begin position="111"/>
        <end position="138"/>
    </location>
</feature>
<keyword evidence="4" id="KW-0812">Transmembrane</keyword>
<dbReference type="InterPro" id="IPR042855">
    <property type="entry name" value="V_SNARE_CC"/>
</dbReference>
<protein>
    <submittedName>
        <fullName evidence="7">Uncharacterized protein LOC109486489</fullName>
    </submittedName>
</protein>
<dbReference type="RefSeq" id="XP_019646244.1">
    <property type="nucleotide sequence ID" value="XM_019790685.1"/>
</dbReference>
<dbReference type="GeneID" id="109486489"/>
<evidence type="ECO:0000256" key="1">
    <source>
        <dbReference type="PROSITE-ProRule" id="PRU00290"/>
    </source>
</evidence>
<accession>A0A6P5AIZ0</accession>
<evidence type="ECO:0000256" key="3">
    <source>
        <dbReference type="SAM" id="MobiDB-lite"/>
    </source>
</evidence>
<dbReference type="Gene3D" id="1.20.5.110">
    <property type="match status" value="1"/>
</dbReference>
<organism evidence="6 7">
    <name type="scientific">Branchiostoma belcheri</name>
    <name type="common">Amphioxus</name>
    <dbReference type="NCBI Taxonomy" id="7741"/>
    <lineage>
        <taxon>Eukaryota</taxon>
        <taxon>Metazoa</taxon>
        <taxon>Chordata</taxon>
        <taxon>Cephalochordata</taxon>
        <taxon>Leptocardii</taxon>
        <taxon>Amphioxiformes</taxon>
        <taxon>Branchiostomatidae</taxon>
        <taxon>Branchiostoma</taxon>
    </lineage>
</organism>
<dbReference type="PROSITE" id="PS50892">
    <property type="entry name" value="V_SNARE"/>
    <property type="match status" value="1"/>
</dbReference>
<feature type="compositionally biased region" description="Acidic residues" evidence="3">
    <location>
        <begin position="49"/>
        <end position="65"/>
    </location>
</feature>
<feature type="region of interest" description="Disordered" evidence="3">
    <location>
        <begin position="1"/>
        <end position="97"/>
    </location>
</feature>
<dbReference type="Pfam" id="PF00957">
    <property type="entry name" value="Synaptobrevin"/>
    <property type="match status" value="1"/>
</dbReference>
<evidence type="ECO:0000313" key="6">
    <source>
        <dbReference type="Proteomes" id="UP000515135"/>
    </source>
</evidence>
<keyword evidence="4" id="KW-1133">Transmembrane helix</keyword>
<dbReference type="Proteomes" id="UP000515135">
    <property type="component" value="Unplaced"/>
</dbReference>
<evidence type="ECO:0000256" key="4">
    <source>
        <dbReference type="SAM" id="Phobius"/>
    </source>
</evidence>
<evidence type="ECO:0000313" key="7">
    <source>
        <dbReference type="RefSeq" id="XP_019646244.1"/>
    </source>
</evidence>
<dbReference type="SUPFAM" id="SSF58038">
    <property type="entry name" value="SNARE fusion complex"/>
    <property type="match status" value="1"/>
</dbReference>
<feature type="compositionally biased region" description="Basic residues" evidence="3">
    <location>
        <begin position="70"/>
        <end position="80"/>
    </location>
</feature>
<gene>
    <name evidence="7" type="primary">LOC109486489</name>
</gene>
<feature type="domain" description="V-SNARE coiled-coil homology" evidence="5">
    <location>
        <begin position="95"/>
        <end position="156"/>
    </location>
</feature>
<feature type="compositionally biased region" description="Polar residues" evidence="3">
    <location>
        <begin position="1"/>
        <end position="12"/>
    </location>
</feature>
<dbReference type="OrthoDB" id="10070800at2759"/>
<dbReference type="AlphaFoldDB" id="A0A6P5AIZ0"/>
<feature type="compositionally biased region" description="Basic and acidic residues" evidence="3">
    <location>
        <begin position="17"/>
        <end position="48"/>
    </location>
</feature>
<proteinExistence type="predicted"/>
<keyword evidence="4" id="KW-0472">Membrane</keyword>
<evidence type="ECO:0000259" key="5">
    <source>
        <dbReference type="PROSITE" id="PS50892"/>
    </source>
</evidence>
<sequence>MPVQVRRTTTVPEGSEEEKAPLLGDRRDPESDGGVREKGASTKIKFQDETETTDSSEAEGAEGPDDGIGKKLKQILRRKKKEPEVSSSNPQPRPTTGDLLQAVQETQDIMRNNVENCLNNHNRRLEDALERTEQLNDVGSDFARVSRRARVRMWLRSNRRAICICTAVVLVIILAGVMATVAVLISKGIIKTF</sequence>
<keyword evidence="1 2" id="KW-0175">Coiled coil</keyword>
<name>A0A6P5AIZ0_BRABE</name>